<dbReference type="EMBL" id="CM002872">
    <property type="protein sequence ID" value="KFK36202.1"/>
    <property type="molecule type" value="Genomic_DNA"/>
</dbReference>
<evidence type="ECO:0000313" key="3">
    <source>
        <dbReference type="Proteomes" id="UP000029120"/>
    </source>
</evidence>
<feature type="compositionally biased region" description="Acidic residues" evidence="1">
    <location>
        <begin position="139"/>
        <end position="155"/>
    </location>
</feature>
<protein>
    <submittedName>
        <fullName evidence="2">Uncharacterized protein</fullName>
    </submittedName>
</protein>
<reference evidence="3" key="1">
    <citation type="journal article" date="2015" name="Nat. Plants">
        <title>Genome expansion of Arabis alpina linked with retrotransposition and reduced symmetric DNA methylation.</title>
        <authorList>
            <person name="Willing E.M."/>
            <person name="Rawat V."/>
            <person name="Mandakova T."/>
            <person name="Maumus F."/>
            <person name="James G.V."/>
            <person name="Nordstroem K.J."/>
            <person name="Becker C."/>
            <person name="Warthmann N."/>
            <person name="Chica C."/>
            <person name="Szarzynska B."/>
            <person name="Zytnicki M."/>
            <person name="Albani M.C."/>
            <person name="Kiefer C."/>
            <person name="Bergonzi S."/>
            <person name="Castaings L."/>
            <person name="Mateos J.L."/>
            <person name="Berns M.C."/>
            <person name="Bujdoso N."/>
            <person name="Piofczyk T."/>
            <person name="de Lorenzo L."/>
            <person name="Barrero-Sicilia C."/>
            <person name="Mateos I."/>
            <person name="Piednoel M."/>
            <person name="Hagmann J."/>
            <person name="Chen-Min-Tao R."/>
            <person name="Iglesias-Fernandez R."/>
            <person name="Schuster S.C."/>
            <person name="Alonso-Blanco C."/>
            <person name="Roudier F."/>
            <person name="Carbonero P."/>
            <person name="Paz-Ares J."/>
            <person name="Davis S.J."/>
            <person name="Pecinka A."/>
            <person name="Quesneville H."/>
            <person name="Colot V."/>
            <person name="Lysak M.A."/>
            <person name="Weigel D."/>
            <person name="Coupland G."/>
            <person name="Schneeberger K."/>
        </authorList>
    </citation>
    <scope>NUCLEOTIDE SEQUENCE [LARGE SCALE GENOMIC DNA]</scope>
    <source>
        <strain evidence="3">cv. Pajares</strain>
    </source>
</reference>
<dbReference type="AlphaFoldDB" id="A0A087H250"/>
<dbReference type="Proteomes" id="UP000029120">
    <property type="component" value="Chromosome 4"/>
</dbReference>
<dbReference type="Gramene" id="KFK36202">
    <property type="protein sequence ID" value="KFK36202"/>
    <property type="gene ID" value="AALP_AA4G091300"/>
</dbReference>
<sequence>MTVPDDVTDLSFLHDDDPKLPPGGAEFTSSSSSSSYLDLASSDVKGEDEEISAGVDVEEVEKTKKKKPKVRLELPGSSLLTMKSLDDLREKCGIPVEIMLVVPDVAGETSVVQEEHVSKVAGPTTAETSLPEFLTGAEVDAEGVDPEETLDEDDA</sequence>
<gene>
    <name evidence="2" type="ordered locus">AALP_Aa4g091300</name>
</gene>
<accession>A0A087H250</accession>
<evidence type="ECO:0000313" key="2">
    <source>
        <dbReference type="EMBL" id="KFK36202.1"/>
    </source>
</evidence>
<name>A0A087H250_ARAAL</name>
<organism evidence="2 3">
    <name type="scientific">Arabis alpina</name>
    <name type="common">Alpine rock-cress</name>
    <dbReference type="NCBI Taxonomy" id="50452"/>
    <lineage>
        <taxon>Eukaryota</taxon>
        <taxon>Viridiplantae</taxon>
        <taxon>Streptophyta</taxon>
        <taxon>Embryophyta</taxon>
        <taxon>Tracheophyta</taxon>
        <taxon>Spermatophyta</taxon>
        <taxon>Magnoliopsida</taxon>
        <taxon>eudicotyledons</taxon>
        <taxon>Gunneridae</taxon>
        <taxon>Pentapetalae</taxon>
        <taxon>rosids</taxon>
        <taxon>malvids</taxon>
        <taxon>Brassicales</taxon>
        <taxon>Brassicaceae</taxon>
        <taxon>Arabideae</taxon>
        <taxon>Arabis</taxon>
    </lineage>
</organism>
<feature type="compositionally biased region" description="Low complexity" evidence="1">
    <location>
        <begin position="29"/>
        <end position="43"/>
    </location>
</feature>
<feature type="region of interest" description="Disordered" evidence="1">
    <location>
        <begin position="117"/>
        <end position="155"/>
    </location>
</feature>
<proteinExistence type="predicted"/>
<feature type="region of interest" description="Disordered" evidence="1">
    <location>
        <begin position="1"/>
        <end position="52"/>
    </location>
</feature>
<evidence type="ECO:0000256" key="1">
    <source>
        <dbReference type="SAM" id="MobiDB-lite"/>
    </source>
</evidence>
<keyword evidence="3" id="KW-1185">Reference proteome</keyword>